<dbReference type="RefSeq" id="WP_025490149.1">
    <property type="nucleotide sequence ID" value="NZ_JBKVAZ010000013.1"/>
</dbReference>
<proteinExistence type="predicted"/>
<dbReference type="Proteomes" id="UP000261166">
    <property type="component" value="Unassembled WGS sequence"/>
</dbReference>
<reference evidence="1 2" key="1">
    <citation type="submission" date="2018-08" db="EMBL/GenBank/DDBJ databases">
        <title>A genome reference for cultivated species of the human gut microbiota.</title>
        <authorList>
            <person name="Zou Y."/>
            <person name="Xue W."/>
            <person name="Luo G."/>
        </authorList>
    </citation>
    <scope>NUCLEOTIDE SEQUENCE [LARGE SCALE GENOMIC DNA]</scope>
    <source>
        <strain evidence="1 2">AF26-4BH</strain>
    </source>
</reference>
<protein>
    <submittedName>
        <fullName evidence="1">Uncharacterized protein</fullName>
    </submittedName>
</protein>
<sequence length="99" mass="11829">MESRRVDYKVVKQERFKEFLFELSQECQRQFTSMEVVHRDGFQKRINSLLKKSFNGIYAYFGIEESVHKFVNTGLRTMNRMRDASLINDLNAYNSSGYR</sequence>
<dbReference type="AlphaFoldDB" id="A0A3E3ILW3"/>
<dbReference type="EMBL" id="QVLU01000021">
    <property type="protein sequence ID" value="RGE68012.1"/>
    <property type="molecule type" value="Genomic_DNA"/>
</dbReference>
<accession>A0A3E3ILW3</accession>
<evidence type="ECO:0000313" key="1">
    <source>
        <dbReference type="EMBL" id="RGE68012.1"/>
    </source>
</evidence>
<organism evidence="1 2">
    <name type="scientific">Eisenbergiella massiliensis</name>
    <dbReference type="NCBI Taxonomy" id="1720294"/>
    <lineage>
        <taxon>Bacteria</taxon>
        <taxon>Bacillati</taxon>
        <taxon>Bacillota</taxon>
        <taxon>Clostridia</taxon>
        <taxon>Lachnospirales</taxon>
        <taxon>Lachnospiraceae</taxon>
        <taxon>Eisenbergiella</taxon>
    </lineage>
</organism>
<gene>
    <name evidence="1" type="ORF">DWY69_20435</name>
</gene>
<name>A0A3E3ILW3_9FIRM</name>
<evidence type="ECO:0000313" key="2">
    <source>
        <dbReference type="Proteomes" id="UP000261166"/>
    </source>
</evidence>
<comment type="caution">
    <text evidence="1">The sequence shown here is derived from an EMBL/GenBank/DDBJ whole genome shotgun (WGS) entry which is preliminary data.</text>
</comment>